<proteinExistence type="inferred from homology"/>
<dbReference type="GO" id="GO:0006271">
    <property type="term" value="P:DNA strand elongation involved in DNA replication"/>
    <property type="evidence" value="ECO:0007669"/>
    <property type="project" value="TreeGrafter"/>
</dbReference>
<gene>
    <name evidence="4" type="ORF">NC653_036073</name>
</gene>
<dbReference type="Pfam" id="PF18018">
    <property type="entry name" value="DNA_pol_D_N"/>
    <property type="match status" value="1"/>
</dbReference>
<reference evidence="4 5" key="1">
    <citation type="journal article" date="2023" name="Mol. Ecol. Resour.">
        <title>Chromosome-level genome assembly of a triploid poplar Populus alba 'Berolinensis'.</title>
        <authorList>
            <person name="Chen S."/>
            <person name="Yu Y."/>
            <person name="Wang X."/>
            <person name="Wang S."/>
            <person name="Zhang T."/>
            <person name="Zhou Y."/>
            <person name="He R."/>
            <person name="Meng N."/>
            <person name="Wang Y."/>
            <person name="Liu W."/>
            <person name="Liu Z."/>
            <person name="Liu J."/>
            <person name="Guo Q."/>
            <person name="Huang H."/>
            <person name="Sederoff R.R."/>
            <person name="Wang G."/>
            <person name="Qu G."/>
            <person name="Chen S."/>
        </authorList>
    </citation>
    <scope>NUCLEOTIDE SEQUENCE [LARGE SCALE GENOMIC DNA]</scope>
    <source>
        <strain evidence="4">SC-2020</strain>
    </source>
</reference>
<dbReference type="PANTHER" id="PTHR10416">
    <property type="entry name" value="DNA POLYMERASE DELTA SUBUNIT 2"/>
    <property type="match status" value="1"/>
</dbReference>
<dbReference type="InterPro" id="IPR040663">
    <property type="entry name" value="DNA_pol_D_N"/>
</dbReference>
<dbReference type="PANTHER" id="PTHR10416:SF0">
    <property type="entry name" value="DNA POLYMERASE DELTA SUBUNIT 2"/>
    <property type="match status" value="1"/>
</dbReference>
<evidence type="ECO:0000313" key="5">
    <source>
        <dbReference type="Proteomes" id="UP001164929"/>
    </source>
</evidence>
<name>A0AAD6LIY0_9ROSI</name>
<keyword evidence="5" id="KW-1185">Reference proteome</keyword>
<evidence type="ECO:0000256" key="2">
    <source>
        <dbReference type="ARBA" id="ARBA00022705"/>
    </source>
</evidence>
<protein>
    <recommendedName>
        <fullName evidence="3">DNA polymerase delta subunit OB-fold domain-containing protein</fullName>
    </recommendedName>
</protein>
<dbReference type="EMBL" id="JAQIZT010000016">
    <property type="protein sequence ID" value="KAJ6968023.1"/>
    <property type="molecule type" value="Genomic_DNA"/>
</dbReference>
<sequence length="84" mass="9872">MAAMEIDTEKNLQRKKSTYQSLDETFEIQNETYRGQQYSQIYFARLHMMTTLLYSLVTHWKPHVPVCTVLELEEGKECIIVGTL</sequence>
<keyword evidence="2" id="KW-0235">DNA replication</keyword>
<feature type="domain" description="DNA polymerase delta subunit OB-fold" evidence="3">
    <location>
        <begin position="37"/>
        <end position="84"/>
    </location>
</feature>
<dbReference type="InterPro" id="IPR024826">
    <property type="entry name" value="DNA_pol_delta/II_ssu"/>
</dbReference>
<evidence type="ECO:0000256" key="1">
    <source>
        <dbReference type="ARBA" id="ARBA00006035"/>
    </source>
</evidence>
<evidence type="ECO:0000259" key="3">
    <source>
        <dbReference type="Pfam" id="PF18018"/>
    </source>
</evidence>
<comment type="caution">
    <text evidence="4">The sequence shown here is derived from an EMBL/GenBank/DDBJ whole genome shotgun (WGS) entry which is preliminary data.</text>
</comment>
<organism evidence="4 5">
    <name type="scientific">Populus alba x Populus x berolinensis</name>
    <dbReference type="NCBI Taxonomy" id="444605"/>
    <lineage>
        <taxon>Eukaryota</taxon>
        <taxon>Viridiplantae</taxon>
        <taxon>Streptophyta</taxon>
        <taxon>Embryophyta</taxon>
        <taxon>Tracheophyta</taxon>
        <taxon>Spermatophyta</taxon>
        <taxon>Magnoliopsida</taxon>
        <taxon>eudicotyledons</taxon>
        <taxon>Gunneridae</taxon>
        <taxon>Pentapetalae</taxon>
        <taxon>rosids</taxon>
        <taxon>fabids</taxon>
        <taxon>Malpighiales</taxon>
        <taxon>Salicaceae</taxon>
        <taxon>Saliceae</taxon>
        <taxon>Populus</taxon>
    </lineage>
</organism>
<accession>A0AAD6LIY0</accession>
<dbReference type="GO" id="GO:0043625">
    <property type="term" value="C:delta DNA polymerase complex"/>
    <property type="evidence" value="ECO:0007669"/>
    <property type="project" value="TreeGrafter"/>
</dbReference>
<comment type="similarity">
    <text evidence="1">Belongs to the DNA polymerase delta/II small subunit family.</text>
</comment>
<evidence type="ECO:0000313" key="4">
    <source>
        <dbReference type="EMBL" id="KAJ6968023.1"/>
    </source>
</evidence>
<dbReference type="Proteomes" id="UP001164929">
    <property type="component" value="Chromosome 16"/>
</dbReference>
<dbReference type="AlphaFoldDB" id="A0AAD6LIY0"/>